<proteinExistence type="predicted"/>
<protein>
    <submittedName>
        <fullName evidence="1">Uncharacterized protein</fullName>
    </submittedName>
</protein>
<evidence type="ECO:0000313" key="1">
    <source>
        <dbReference type="EMBL" id="KKN10677.1"/>
    </source>
</evidence>
<dbReference type="AlphaFoldDB" id="A0A0F9NFC0"/>
<dbReference type="EMBL" id="LAZR01004219">
    <property type="protein sequence ID" value="KKN10677.1"/>
    <property type="molecule type" value="Genomic_DNA"/>
</dbReference>
<accession>A0A0F9NFC0</accession>
<name>A0A0F9NFC0_9ZZZZ</name>
<comment type="caution">
    <text evidence="1">The sequence shown here is derived from an EMBL/GenBank/DDBJ whole genome shotgun (WGS) entry which is preliminary data.</text>
</comment>
<reference evidence="1" key="1">
    <citation type="journal article" date="2015" name="Nature">
        <title>Complex archaea that bridge the gap between prokaryotes and eukaryotes.</title>
        <authorList>
            <person name="Spang A."/>
            <person name="Saw J.H."/>
            <person name="Jorgensen S.L."/>
            <person name="Zaremba-Niedzwiedzka K."/>
            <person name="Martijn J."/>
            <person name="Lind A.E."/>
            <person name="van Eijk R."/>
            <person name="Schleper C."/>
            <person name="Guy L."/>
            <person name="Ettema T.J."/>
        </authorList>
    </citation>
    <scope>NUCLEOTIDE SEQUENCE</scope>
</reference>
<sequence length="229" mass="27146">MEGYDFNKYITFVDQTLNKIVHPTGGRFVYDEDILKFVLHFLLNIKEGFYNLGDLKTVKPSLPKIWNILEFIQNNPYNPIIFRSGIKVGVFGAKKYELVESPLYNALSFTQRIVLYLFSRRDKYGSFLNSWALDRIKSQMGRLFYKIGYNNYEITPDGMYMGYKIQEIITQILDGTLTLESGICLIKDPQHFIRYNRYPVVSKNYRLQYPLEVVYLFWNSRKYFGLDYV</sequence>
<organism evidence="1">
    <name type="scientific">marine sediment metagenome</name>
    <dbReference type="NCBI Taxonomy" id="412755"/>
    <lineage>
        <taxon>unclassified sequences</taxon>
        <taxon>metagenomes</taxon>
        <taxon>ecological metagenomes</taxon>
    </lineage>
</organism>
<gene>
    <name evidence="1" type="ORF">LCGC14_1034200</name>
</gene>